<name>A0A6A4SK72_SCOMX</name>
<dbReference type="AlphaFoldDB" id="A0A6A4SK72"/>
<protein>
    <submittedName>
        <fullName evidence="2">Uncharacterized protein</fullName>
    </submittedName>
</protein>
<feature type="region of interest" description="Disordered" evidence="1">
    <location>
        <begin position="1"/>
        <end position="76"/>
    </location>
</feature>
<accession>A0A6A4SK72</accession>
<sequence length="94" mass="10791">MIDTPIEPSEPGESVNAFSQQRGDEEKRRRGDERRGDIDERRGEKSASPPLSRVCLRTPHSASRLQRASRRRDRFHAGRVNVTIGRAPPLMEQW</sequence>
<feature type="compositionally biased region" description="Basic and acidic residues" evidence="1">
    <location>
        <begin position="22"/>
        <end position="45"/>
    </location>
</feature>
<gene>
    <name evidence="2" type="ORF">F2P81_015249</name>
</gene>
<evidence type="ECO:0000313" key="3">
    <source>
        <dbReference type="Proteomes" id="UP000438429"/>
    </source>
</evidence>
<dbReference type="Proteomes" id="UP000438429">
    <property type="component" value="Unassembled WGS sequence"/>
</dbReference>
<evidence type="ECO:0000313" key="2">
    <source>
        <dbReference type="EMBL" id="KAF0032959.1"/>
    </source>
</evidence>
<evidence type="ECO:0000256" key="1">
    <source>
        <dbReference type="SAM" id="MobiDB-lite"/>
    </source>
</evidence>
<proteinExistence type="predicted"/>
<organism evidence="2 3">
    <name type="scientific">Scophthalmus maximus</name>
    <name type="common">Turbot</name>
    <name type="synonym">Psetta maxima</name>
    <dbReference type="NCBI Taxonomy" id="52904"/>
    <lineage>
        <taxon>Eukaryota</taxon>
        <taxon>Metazoa</taxon>
        <taxon>Chordata</taxon>
        <taxon>Craniata</taxon>
        <taxon>Vertebrata</taxon>
        <taxon>Euteleostomi</taxon>
        <taxon>Actinopterygii</taxon>
        <taxon>Neopterygii</taxon>
        <taxon>Teleostei</taxon>
        <taxon>Neoteleostei</taxon>
        <taxon>Acanthomorphata</taxon>
        <taxon>Carangaria</taxon>
        <taxon>Pleuronectiformes</taxon>
        <taxon>Pleuronectoidei</taxon>
        <taxon>Scophthalmidae</taxon>
        <taxon>Scophthalmus</taxon>
    </lineage>
</organism>
<reference evidence="2 3" key="1">
    <citation type="submission" date="2019-06" db="EMBL/GenBank/DDBJ databases">
        <title>Draft genomes of female and male turbot (Scophthalmus maximus).</title>
        <authorList>
            <person name="Xu H."/>
            <person name="Xu X.-W."/>
            <person name="Shao C."/>
            <person name="Chen S."/>
        </authorList>
    </citation>
    <scope>NUCLEOTIDE SEQUENCE [LARGE SCALE GENOMIC DNA]</scope>
    <source>
        <strain evidence="2">Ysfricsl-2016a</strain>
        <tissue evidence="2">Blood</tissue>
    </source>
</reference>
<dbReference type="EMBL" id="VEVO01000013">
    <property type="protein sequence ID" value="KAF0032959.1"/>
    <property type="molecule type" value="Genomic_DNA"/>
</dbReference>
<comment type="caution">
    <text evidence="2">The sequence shown here is derived from an EMBL/GenBank/DDBJ whole genome shotgun (WGS) entry which is preliminary data.</text>
</comment>